<reference evidence="1 2" key="1">
    <citation type="journal article" date="2012" name="Nucleic Acids Res.">
        <title>Sequencing of the smallest Apicomplexan genome from the human pathogen Babesia microti.</title>
        <authorList>
            <person name="Cornillot E."/>
            <person name="Hadj-Kaddour K."/>
            <person name="Dassouli A."/>
            <person name="Noel B."/>
            <person name="Ranwez V."/>
            <person name="Vacherie B."/>
            <person name="Augagneur Y."/>
            <person name="Bres V."/>
            <person name="Duclos A."/>
            <person name="Randazzo S."/>
            <person name="Carcy B."/>
            <person name="Debierre-Grockiego F."/>
            <person name="Delbecq S."/>
            <person name="Moubri-Menage K."/>
            <person name="Shams-Eldin H."/>
            <person name="Usmani-Brown S."/>
            <person name="Bringaud F."/>
            <person name="Wincker P."/>
            <person name="Vivares C.P."/>
            <person name="Schwarz R.T."/>
            <person name="Schetters T.P."/>
            <person name="Krause P.J."/>
            <person name="Gorenflot A."/>
            <person name="Berry V."/>
            <person name="Barbe V."/>
            <person name="Ben Mamoun C."/>
        </authorList>
    </citation>
    <scope>NUCLEOTIDE SEQUENCE [LARGE SCALE GENOMIC DNA]</scope>
    <source>
        <strain evidence="1 2">RI</strain>
    </source>
</reference>
<accession>A0A1N6LXW0</accession>
<dbReference type="Pfam" id="PF02291">
    <property type="entry name" value="TFIID-31kDa"/>
    <property type="match status" value="1"/>
</dbReference>
<dbReference type="GO" id="GO:0046982">
    <property type="term" value="F:protein heterodimerization activity"/>
    <property type="evidence" value="ECO:0007669"/>
    <property type="project" value="InterPro"/>
</dbReference>
<reference evidence="1 2" key="2">
    <citation type="journal article" date="2013" name="PLoS ONE">
        <title>Whole genome mapping and re-organization of the nuclear and mitochondrial genomes of Babesia microti isolates.</title>
        <authorList>
            <person name="Cornillot E."/>
            <person name="Dassouli A."/>
            <person name="Garg A."/>
            <person name="Pachikara N."/>
            <person name="Randazzo S."/>
            <person name="Depoix D."/>
            <person name="Carcy B."/>
            <person name="Delbecq S."/>
            <person name="Frutos R."/>
            <person name="Silva J.C."/>
            <person name="Sutton R."/>
            <person name="Krause P.J."/>
            <person name="Mamoun C.B."/>
        </authorList>
    </citation>
    <scope>NUCLEOTIDE SEQUENCE [LARGE SCALE GENOMIC DNA]</scope>
    <source>
        <strain evidence="1 2">RI</strain>
    </source>
</reference>
<gene>
    <name evidence="1" type="ORF">BmR1_04g06885</name>
</gene>
<dbReference type="RefSeq" id="XP_021337771.1">
    <property type="nucleotide sequence ID" value="XM_021482556.1"/>
</dbReference>
<protein>
    <submittedName>
        <fullName evidence="1">Uncharacterized protein</fullName>
    </submittedName>
</protein>
<dbReference type="EMBL" id="LN871599">
    <property type="protein sequence ID" value="SIO73704.1"/>
    <property type="molecule type" value="Genomic_DNA"/>
</dbReference>
<proteinExistence type="predicted"/>
<organism evidence="1 2">
    <name type="scientific">Babesia microti (strain RI)</name>
    <dbReference type="NCBI Taxonomy" id="1133968"/>
    <lineage>
        <taxon>Eukaryota</taxon>
        <taxon>Sar</taxon>
        <taxon>Alveolata</taxon>
        <taxon>Apicomplexa</taxon>
        <taxon>Aconoidasida</taxon>
        <taxon>Piroplasmida</taxon>
        <taxon>Babesiidae</taxon>
        <taxon>Babesia</taxon>
    </lineage>
</organism>
<keyword evidence="2" id="KW-1185">Reference proteome</keyword>
<dbReference type="GeneID" id="24426024"/>
<evidence type="ECO:0000313" key="2">
    <source>
        <dbReference type="Proteomes" id="UP000002899"/>
    </source>
</evidence>
<dbReference type="GO" id="GO:0006352">
    <property type="term" value="P:DNA-templated transcription initiation"/>
    <property type="evidence" value="ECO:0007669"/>
    <property type="project" value="InterPro"/>
</dbReference>
<dbReference type="InterPro" id="IPR009072">
    <property type="entry name" value="Histone-fold"/>
</dbReference>
<dbReference type="Gene3D" id="1.10.20.10">
    <property type="entry name" value="Histone, subunit A"/>
    <property type="match status" value="1"/>
</dbReference>
<evidence type="ECO:0000313" key="1">
    <source>
        <dbReference type="EMBL" id="SIO73704.1"/>
    </source>
</evidence>
<sequence>MDQGKINNKADNRSNINELMEGILHEMGIGKYDPKICHILVDITQRESLMILNNSLNLSEIRVSTEQGRLASPYKNKKGISTVITEEDAQLACQEYIYKQVVRPSILLDIKEMQNYTNNSTLGSVNGSNILSGTTKNENMDKGSSVWKLNAKISLSGEYPKGIPPHLPEDANLNTLLPNWTPLPANTVTQTPSGRESGGHN</sequence>
<reference evidence="1 2" key="3">
    <citation type="journal article" date="2016" name="Sci. Rep.">
        <title>Genome-wide diversity and gene expression profiling of Babesia microti isolates identify polymorphic genes that mediate host-pathogen interactions.</title>
        <authorList>
            <person name="Silva J.C."/>
            <person name="Cornillot E."/>
            <person name="McCracken C."/>
            <person name="Usmani-Brown S."/>
            <person name="Dwivedi A."/>
            <person name="Ifeonu O.O."/>
            <person name="Crabtree J."/>
            <person name="Gotia H.T."/>
            <person name="Virji A.Z."/>
            <person name="Reynes C."/>
            <person name="Colinge J."/>
            <person name="Kumar V."/>
            <person name="Lawres L."/>
            <person name="Pazzi J.E."/>
            <person name="Pablo J.V."/>
            <person name="Hung C."/>
            <person name="Brancato J."/>
            <person name="Kumari P."/>
            <person name="Orvis J."/>
            <person name="Tretina K."/>
            <person name="Chibucos M."/>
            <person name="Ott S."/>
            <person name="Sadzewicz L."/>
            <person name="Sengamalay N."/>
            <person name="Shetty A.C."/>
            <person name="Su Q."/>
            <person name="Tallon L."/>
            <person name="Fraser C.M."/>
            <person name="Frutos R."/>
            <person name="Molina D.M."/>
            <person name="Krause P.J."/>
            <person name="Ben Mamoun C."/>
        </authorList>
    </citation>
    <scope>NUCLEOTIDE SEQUENCE [LARGE SCALE GENOMIC DNA]</scope>
    <source>
        <strain evidence="1 2">RI</strain>
    </source>
</reference>
<name>A0A1N6LXW0_BABMR</name>
<dbReference type="AlphaFoldDB" id="A0A1N6LXW0"/>
<dbReference type="VEuPathDB" id="PiroplasmaDB:BmR1_04g06885"/>
<dbReference type="Proteomes" id="UP000002899">
    <property type="component" value="Chromosome IV"/>
</dbReference>
<dbReference type="KEGG" id="bmic:BmR1_04g06885"/>
<dbReference type="InterPro" id="IPR003162">
    <property type="entry name" value="TFIID-31"/>
</dbReference>
<dbReference type="OrthoDB" id="361150at2759"/>